<gene>
    <name evidence="1" type="ORF">CSB93_1036</name>
</gene>
<keyword evidence="2" id="KW-1185">Reference proteome</keyword>
<proteinExistence type="predicted"/>
<protein>
    <submittedName>
        <fullName evidence="1">Uncharacterized protein</fullName>
    </submittedName>
</protein>
<evidence type="ECO:0000313" key="1">
    <source>
        <dbReference type="EMBL" id="AVK03182.1"/>
    </source>
</evidence>
<organism evidence="1 2">
    <name type="scientific">Pseudomonas paraeruginosa</name>
    <dbReference type="NCBI Taxonomy" id="2994495"/>
    <lineage>
        <taxon>Bacteria</taxon>
        <taxon>Pseudomonadati</taxon>
        <taxon>Pseudomonadota</taxon>
        <taxon>Gammaproteobacteria</taxon>
        <taxon>Pseudomonadales</taxon>
        <taxon>Pseudomonadaceae</taxon>
        <taxon>Pseudomonas</taxon>
    </lineage>
</organism>
<dbReference type="GeneID" id="77223941"/>
<accession>A0A2R3IMN4</accession>
<sequence>MTRRLFRFLPFFLLGGCAQGYPAFSSILPDVRITGDERSYLERAEDCLKRRSCPPATDRDPFVADPGHYSLGGTFHW</sequence>
<dbReference type="EMBL" id="CP027169">
    <property type="protein sequence ID" value="AVK03182.1"/>
    <property type="molecule type" value="Genomic_DNA"/>
</dbReference>
<evidence type="ECO:0000313" key="2">
    <source>
        <dbReference type="Proteomes" id="UP000238390"/>
    </source>
</evidence>
<dbReference type="Proteomes" id="UP000238390">
    <property type="component" value="Chromosome"/>
</dbReference>
<reference evidence="1 2" key="1">
    <citation type="submission" date="2018-02" db="EMBL/GenBank/DDBJ databases">
        <title>FDA/CDC Antimicrobial Resistant Isolate Bank Genome Sequencing.</title>
        <authorList>
            <person name="Benahmed F.H."/>
            <person name="Lutgring J.D."/>
            <person name="Yoo B."/>
            <person name="Machado M."/>
            <person name="Brown A."/>
            <person name="McAllister G."/>
            <person name="Perry A."/>
            <person name="Halpin A.L."/>
            <person name="Vavikolanu K."/>
            <person name="Ott S."/>
            <person name="Zhao X."/>
            <person name="Tallon L.J."/>
            <person name="Sadzewicz L."/>
            <person name="Aluvathingal J."/>
            <person name="Nadendla S."/>
            <person name="Voskania-kordi A."/>
            <person name="Simonyan V."/>
            <person name="Patel J."/>
            <person name="Shawar R.M."/>
        </authorList>
    </citation>
    <scope>NUCLEOTIDE SEQUENCE [LARGE SCALE GENOMIC DNA]</scope>
    <source>
        <strain evidence="1 2">AR_0356</strain>
    </source>
</reference>
<dbReference type="AlphaFoldDB" id="A0A2R3IMN4"/>
<name>A0A2R3IMN4_9PSED</name>
<dbReference type="RefSeq" id="WP_012077991.1">
    <property type="nucleotide sequence ID" value="NZ_CP020560.1"/>
</dbReference>